<sequence>MKQIHGIFAVTVTHFQENGEIDYAACAKHINWLIESGVHGLLPLGATGEFSALTLEERKTFAEFAMKEVAGRVPVIIGAVSTNVDVTLEVAKHAASIGADGVMILPPPGLHPSQDEIYAFYKHISENVTLPVMIYNNPGSSGVNILPETLDKIADLPHMGFLKESTGDIMRLTRAVDELADRLVIFCGCESLAYESFVMGAKAWVCVLANVAPAQSARLYDLIVNQGKLEEARALYRQILPLLRLTEETGELWQIVKYILKQRGFGTGTLRLPRQPISEGVKAQLDELLGKADFA</sequence>
<dbReference type="Pfam" id="PF00701">
    <property type="entry name" value="DHDPS"/>
    <property type="match status" value="1"/>
</dbReference>
<dbReference type="InterPro" id="IPR002220">
    <property type="entry name" value="DapA-like"/>
</dbReference>
<name>E5Y6R5_BILW3</name>
<dbReference type="SMART" id="SM01130">
    <property type="entry name" value="DHDPS"/>
    <property type="match status" value="1"/>
</dbReference>
<dbReference type="PRINTS" id="PR00146">
    <property type="entry name" value="DHPICSNTHASE"/>
</dbReference>
<keyword evidence="7" id="KW-1185">Reference proteome</keyword>
<evidence type="ECO:0000256" key="4">
    <source>
        <dbReference type="PIRSR" id="PIRSR001365-1"/>
    </source>
</evidence>
<feature type="active site" description="Schiff-base intermediate with substrate" evidence="4">
    <location>
        <position position="163"/>
    </location>
</feature>
<keyword evidence="2 3" id="KW-0456">Lyase</keyword>
<dbReference type="GO" id="GO:0005829">
    <property type="term" value="C:cytosol"/>
    <property type="evidence" value="ECO:0007669"/>
    <property type="project" value="TreeGrafter"/>
</dbReference>
<comment type="caution">
    <text evidence="6">The sequence shown here is derived from an EMBL/GenBank/DDBJ whole genome shotgun (WGS) entry which is preliminary data.</text>
</comment>
<dbReference type="GO" id="GO:0008840">
    <property type="term" value="F:4-hydroxy-tetrahydrodipicolinate synthase activity"/>
    <property type="evidence" value="ECO:0007669"/>
    <property type="project" value="TreeGrafter"/>
</dbReference>
<dbReference type="OrthoDB" id="199953at2"/>
<dbReference type="InterPro" id="IPR013785">
    <property type="entry name" value="Aldolase_TIM"/>
</dbReference>
<organism evidence="6 7">
    <name type="scientific">Bilophila wadsworthia (strain 3_1_6)</name>
    <dbReference type="NCBI Taxonomy" id="563192"/>
    <lineage>
        <taxon>Bacteria</taxon>
        <taxon>Pseudomonadati</taxon>
        <taxon>Thermodesulfobacteriota</taxon>
        <taxon>Desulfovibrionia</taxon>
        <taxon>Desulfovibrionales</taxon>
        <taxon>Desulfovibrionaceae</taxon>
        <taxon>Bilophila</taxon>
    </lineage>
</organism>
<dbReference type="GeneID" id="78084147"/>
<dbReference type="RefSeq" id="WP_005027550.1">
    <property type="nucleotide sequence ID" value="NZ_KE150238.1"/>
</dbReference>
<feature type="binding site" evidence="5">
    <location>
        <position position="47"/>
    </location>
    <ligand>
        <name>pyruvate</name>
        <dbReference type="ChEBI" id="CHEBI:15361"/>
    </ligand>
</feature>
<dbReference type="PANTHER" id="PTHR12128:SF66">
    <property type="entry name" value="4-HYDROXY-2-OXOGLUTARATE ALDOLASE, MITOCHONDRIAL"/>
    <property type="match status" value="1"/>
</dbReference>
<reference evidence="6 7" key="2">
    <citation type="submission" date="2013-04" db="EMBL/GenBank/DDBJ databases">
        <title>The Genome Sequence of Bilophila wadsworthia 3_1_6.</title>
        <authorList>
            <consortium name="The Broad Institute Genomics Platform"/>
            <person name="Earl A."/>
            <person name="Ward D."/>
            <person name="Feldgarden M."/>
            <person name="Gevers D."/>
            <person name="Sibley C."/>
            <person name="Strauss J."/>
            <person name="Allen-Vercoe E."/>
            <person name="Walker B."/>
            <person name="Young S."/>
            <person name="Zeng Q."/>
            <person name="Gargeya S."/>
            <person name="Fitzgerald M."/>
            <person name="Haas B."/>
            <person name="Abouelleil A."/>
            <person name="Allen A.W."/>
            <person name="Alvarado L."/>
            <person name="Arachchi H.M."/>
            <person name="Berlin A.M."/>
            <person name="Chapman S.B."/>
            <person name="Gainer-Dewar J."/>
            <person name="Goldberg J."/>
            <person name="Griggs A."/>
            <person name="Gujja S."/>
            <person name="Hansen M."/>
            <person name="Howarth C."/>
            <person name="Imamovic A."/>
            <person name="Ireland A."/>
            <person name="Larimer J."/>
            <person name="McCowan C."/>
            <person name="Murphy C."/>
            <person name="Pearson M."/>
            <person name="Poon T.W."/>
            <person name="Priest M."/>
            <person name="Roberts A."/>
            <person name="Saif S."/>
            <person name="Shea T."/>
            <person name="Sisk P."/>
            <person name="Sykes S."/>
            <person name="Wortman J."/>
            <person name="Nusbaum C."/>
            <person name="Birren B."/>
        </authorList>
    </citation>
    <scope>NUCLEOTIDE SEQUENCE [LARGE SCALE GENOMIC DNA]</scope>
    <source>
        <strain evidence="6 7">3_1_6</strain>
    </source>
</reference>
<dbReference type="PIRSF" id="PIRSF001365">
    <property type="entry name" value="DHDPS"/>
    <property type="match status" value="1"/>
</dbReference>
<dbReference type="CDD" id="cd00408">
    <property type="entry name" value="DHDPS-like"/>
    <property type="match status" value="1"/>
</dbReference>
<evidence type="ECO:0000256" key="1">
    <source>
        <dbReference type="ARBA" id="ARBA00007592"/>
    </source>
</evidence>
<comment type="similarity">
    <text evidence="1 3">Belongs to the DapA family.</text>
</comment>
<accession>E5Y6R5</accession>
<evidence type="ECO:0000256" key="5">
    <source>
        <dbReference type="PIRSR" id="PIRSR001365-2"/>
    </source>
</evidence>
<dbReference type="HOGENOM" id="CLU_049343_5_0_7"/>
<dbReference type="STRING" id="563192.HMPREF0179_01878"/>
<dbReference type="PANTHER" id="PTHR12128">
    <property type="entry name" value="DIHYDRODIPICOLINATE SYNTHASE"/>
    <property type="match status" value="1"/>
</dbReference>
<reference evidence="6 7" key="1">
    <citation type="submission" date="2010-10" db="EMBL/GenBank/DDBJ databases">
        <authorList>
            <consortium name="The Broad Institute Genome Sequencing Platform"/>
            <person name="Ward D."/>
            <person name="Earl A."/>
            <person name="Feldgarden M."/>
            <person name="Young S.K."/>
            <person name="Gargeya S."/>
            <person name="Zeng Q."/>
            <person name="Alvarado L."/>
            <person name="Berlin A."/>
            <person name="Bochicchio J."/>
            <person name="Chapman S.B."/>
            <person name="Chen Z."/>
            <person name="Freedman E."/>
            <person name="Gellesch M."/>
            <person name="Goldberg J."/>
            <person name="Griggs A."/>
            <person name="Gujja S."/>
            <person name="Heilman E."/>
            <person name="Heiman D."/>
            <person name="Howarth C."/>
            <person name="Mehta T."/>
            <person name="Neiman D."/>
            <person name="Pearson M."/>
            <person name="Roberts A."/>
            <person name="Saif S."/>
            <person name="Shea T."/>
            <person name="Shenoy N."/>
            <person name="Sisk P."/>
            <person name="Stolte C."/>
            <person name="Sykes S."/>
            <person name="White J."/>
            <person name="Yandava C."/>
            <person name="Allen-Vercoe E."/>
            <person name="Sibley C."/>
            <person name="Ambrose C.E."/>
            <person name="Strauss J."/>
            <person name="Daigneault M."/>
            <person name="Haas B."/>
            <person name="Nusbaum C."/>
            <person name="Birren B."/>
        </authorList>
    </citation>
    <scope>NUCLEOTIDE SEQUENCE [LARGE SCALE GENOMIC DNA]</scope>
    <source>
        <strain evidence="6 7">3_1_6</strain>
    </source>
</reference>
<dbReference type="Gene3D" id="3.20.20.70">
    <property type="entry name" value="Aldolase class I"/>
    <property type="match status" value="1"/>
</dbReference>
<evidence type="ECO:0000313" key="6">
    <source>
        <dbReference type="EMBL" id="EFV44301.1"/>
    </source>
</evidence>
<dbReference type="SUPFAM" id="SSF51569">
    <property type="entry name" value="Aldolase"/>
    <property type="match status" value="1"/>
</dbReference>
<gene>
    <name evidence="6" type="ORF">HMPREF0179_01878</name>
</gene>
<dbReference type="eggNOG" id="COG0329">
    <property type="taxonomic scope" value="Bacteria"/>
</dbReference>
<protein>
    <submittedName>
        <fullName evidence="6">Dihydrodipicolinate synthase</fullName>
    </submittedName>
</protein>
<feature type="active site" description="Proton donor/acceptor" evidence="4">
    <location>
        <position position="135"/>
    </location>
</feature>
<dbReference type="Proteomes" id="UP000006034">
    <property type="component" value="Unassembled WGS sequence"/>
</dbReference>
<evidence type="ECO:0000313" key="7">
    <source>
        <dbReference type="Proteomes" id="UP000006034"/>
    </source>
</evidence>
<evidence type="ECO:0000256" key="2">
    <source>
        <dbReference type="ARBA" id="ARBA00023239"/>
    </source>
</evidence>
<evidence type="ECO:0000256" key="3">
    <source>
        <dbReference type="PIRNR" id="PIRNR001365"/>
    </source>
</evidence>
<dbReference type="AlphaFoldDB" id="E5Y6R5"/>
<proteinExistence type="inferred from homology"/>
<feature type="binding site" evidence="5">
    <location>
        <position position="205"/>
    </location>
    <ligand>
        <name>pyruvate</name>
        <dbReference type="ChEBI" id="CHEBI:15361"/>
    </ligand>
</feature>
<dbReference type="EMBL" id="ADCP02000001">
    <property type="protein sequence ID" value="EFV44301.1"/>
    <property type="molecule type" value="Genomic_DNA"/>
</dbReference>